<evidence type="ECO:0000259" key="2">
    <source>
        <dbReference type="Pfam" id="PF19575"/>
    </source>
</evidence>
<feature type="region of interest" description="Disordered" evidence="1">
    <location>
        <begin position="1"/>
        <end position="25"/>
    </location>
</feature>
<dbReference type="Proteomes" id="UP000580474">
    <property type="component" value="Unassembled WGS sequence"/>
</dbReference>
<comment type="caution">
    <text evidence="3">The sequence shown here is derived from an EMBL/GenBank/DDBJ whole genome shotgun (WGS) entry which is preliminary data.</text>
</comment>
<keyword evidence="4" id="KW-1185">Reference proteome</keyword>
<evidence type="ECO:0000256" key="1">
    <source>
        <dbReference type="SAM" id="MobiDB-lite"/>
    </source>
</evidence>
<dbReference type="AlphaFoldDB" id="A0A840NHB6"/>
<dbReference type="EMBL" id="JACHIV010000001">
    <property type="protein sequence ID" value="MBB5070421.1"/>
    <property type="molecule type" value="Genomic_DNA"/>
</dbReference>
<feature type="region of interest" description="Disordered" evidence="1">
    <location>
        <begin position="206"/>
        <end position="230"/>
    </location>
</feature>
<gene>
    <name evidence="3" type="ORF">BJ969_003509</name>
</gene>
<feature type="compositionally biased region" description="Basic and acidic residues" evidence="1">
    <location>
        <begin position="206"/>
        <end position="224"/>
    </location>
</feature>
<protein>
    <recommendedName>
        <fullName evidence="2">Helix-turn-helix domain-containing protein</fullName>
    </recommendedName>
</protein>
<dbReference type="RefSeq" id="WP_425503563.1">
    <property type="nucleotide sequence ID" value="NZ_JACHIV010000001.1"/>
</dbReference>
<sequence>MSSALGEPRPGRAPTPARTSPESRQHHLAYLHQQATPGPHRAPEQVAGWIGDHRNLVLAGVRLGTAPELGAAAAQLALAVWRHAGQVPDPAWQAALAHAGEEAAITARQPAVVAELCEHSARTWQNTDPVTAESQWIRALTIRLRLPVNDALLTTVDALTQLYALRHRWPLVLDLNLWLLDYCADHGHLAGAVHAHLALAHARSHAERSASAHEHLEPHEESPMHEANTPHRRHCGLERVQLAQQLKASYENGATIRSLRAETQLSYGKVHRLLAEAGTTFRSRGG</sequence>
<evidence type="ECO:0000313" key="3">
    <source>
        <dbReference type="EMBL" id="MBB5070421.1"/>
    </source>
</evidence>
<proteinExistence type="predicted"/>
<reference evidence="3 4" key="1">
    <citation type="submission" date="2020-08" db="EMBL/GenBank/DDBJ databases">
        <title>Sequencing the genomes of 1000 actinobacteria strains.</title>
        <authorList>
            <person name="Klenk H.-P."/>
        </authorList>
    </citation>
    <scope>NUCLEOTIDE SEQUENCE [LARGE SCALE GENOMIC DNA]</scope>
    <source>
        <strain evidence="3 4">DSM 45582</strain>
    </source>
</reference>
<name>A0A840NHB6_9PSEU</name>
<evidence type="ECO:0000313" key="4">
    <source>
        <dbReference type="Proteomes" id="UP000580474"/>
    </source>
</evidence>
<dbReference type="InterPro" id="IPR045745">
    <property type="entry name" value="HTH_58_Actinobacteria-type"/>
</dbReference>
<accession>A0A840NHB6</accession>
<organism evidence="3 4">
    <name type="scientific">Saccharopolyspora gloriosae</name>
    <dbReference type="NCBI Taxonomy" id="455344"/>
    <lineage>
        <taxon>Bacteria</taxon>
        <taxon>Bacillati</taxon>
        <taxon>Actinomycetota</taxon>
        <taxon>Actinomycetes</taxon>
        <taxon>Pseudonocardiales</taxon>
        <taxon>Pseudonocardiaceae</taxon>
        <taxon>Saccharopolyspora</taxon>
    </lineage>
</organism>
<feature type="domain" description="Helix-turn-helix" evidence="2">
    <location>
        <begin position="232"/>
        <end position="286"/>
    </location>
</feature>
<dbReference type="Pfam" id="PF19575">
    <property type="entry name" value="HTH_58"/>
    <property type="match status" value="1"/>
</dbReference>